<gene>
    <name evidence="2" type="ORF">PHET_07397</name>
</gene>
<proteinExistence type="predicted"/>
<dbReference type="EMBL" id="LUCH01004367">
    <property type="protein sequence ID" value="KAF5399086.1"/>
    <property type="molecule type" value="Genomic_DNA"/>
</dbReference>
<evidence type="ECO:0000256" key="1">
    <source>
        <dbReference type="SAM" id="MobiDB-lite"/>
    </source>
</evidence>
<organism evidence="2 3">
    <name type="scientific">Paragonimus heterotremus</name>
    <dbReference type="NCBI Taxonomy" id="100268"/>
    <lineage>
        <taxon>Eukaryota</taxon>
        <taxon>Metazoa</taxon>
        <taxon>Spiralia</taxon>
        <taxon>Lophotrochozoa</taxon>
        <taxon>Platyhelminthes</taxon>
        <taxon>Trematoda</taxon>
        <taxon>Digenea</taxon>
        <taxon>Plagiorchiida</taxon>
        <taxon>Troglotremata</taxon>
        <taxon>Troglotrematidae</taxon>
        <taxon>Paragonimus</taxon>
    </lineage>
</organism>
<reference evidence="2" key="1">
    <citation type="submission" date="2019-05" db="EMBL/GenBank/DDBJ databases">
        <title>Annotation for the trematode Paragonimus heterotremus.</title>
        <authorList>
            <person name="Choi Y.-J."/>
        </authorList>
    </citation>
    <scope>NUCLEOTIDE SEQUENCE</scope>
    <source>
        <strain evidence="2">LC</strain>
    </source>
</reference>
<evidence type="ECO:0000313" key="3">
    <source>
        <dbReference type="Proteomes" id="UP000748531"/>
    </source>
</evidence>
<dbReference type="AlphaFoldDB" id="A0A8J4SVF9"/>
<dbReference type="Proteomes" id="UP000748531">
    <property type="component" value="Unassembled WGS sequence"/>
</dbReference>
<evidence type="ECO:0000313" key="2">
    <source>
        <dbReference type="EMBL" id="KAF5399086.1"/>
    </source>
</evidence>
<name>A0A8J4SVF9_9TREM</name>
<accession>A0A8J4SVF9</accession>
<feature type="region of interest" description="Disordered" evidence="1">
    <location>
        <begin position="1"/>
        <end position="53"/>
    </location>
</feature>
<comment type="caution">
    <text evidence="2">The sequence shown here is derived from an EMBL/GenBank/DDBJ whole genome shotgun (WGS) entry which is preliminary data.</text>
</comment>
<feature type="compositionally biased region" description="Basic and acidic residues" evidence="1">
    <location>
        <begin position="1"/>
        <end position="12"/>
    </location>
</feature>
<feature type="compositionally biased region" description="Basic and acidic residues" evidence="1">
    <location>
        <begin position="39"/>
        <end position="50"/>
    </location>
</feature>
<feature type="compositionally biased region" description="Low complexity" evidence="1">
    <location>
        <begin position="13"/>
        <end position="38"/>
    </location>
</feature>
<sequence>MDKHPAGRKERTQLLQQQHQQQQQQQALQQQQRQQQHQLIEHPAGRKERTPLPCTLRVNDYEQPQSVIRISTCSKSHRALRRKELLTFAETPNSVAVSAV</sequence>
<keyword evidence="3" id="KW-1185">Reference proteome</keyword>
<protein>
    <submittedName>
        <fullName evidence="2">Uncharacterized protein</fullName>
    </submittedName>
</protein>